<evidence type="ECO:0000313" key="3">
    <source>
        <dbReference type="Proteomes" id="UP001305702"/>
    </source>
</evidence>
<dbReference type="RefSeq" id="WP_315604527.1">
    <property type="nucleotide sequence ID" value="NZ_CP130318.1"/>
</dbReference>
<keyword evidence="3" id="KW-1185">Reference proteome</keyword>
<organism evidence="2 3">
    <name type="scientific">Paenibacillus aurantius</name>
    <dbReference type="NCBI Taxonomy" id="2918900"/>
    <lineage>
        <taxon>Bacteria</taxon>
        <taxon>Bacillati</taxon>
        <taxon>Bacillota</taxon>
        <taxon>Bacilli</taxon>
        <taxon>Bacillales</taxon>
        <taxon>Paenibacillaceae</taxon>
        <taxon>Paenibacillus</taxon>
    </lineage>
</organism>
<dbReference type="AlphaFoldDB" id="A0AA96RF01"/>
<dbReference type="SUPFAM" id="SSF53850">
    <property type="entry name" value="Periplasmic binding protein-like II"/>
    <property type="match status" value="1"/>
</dbReference>
<reference evidence="2 3" key="1">
    <citation type="submission" date="2022-02" db="EMBL/GenBank/DDBJ databases">
        <title>Paenibacillus sp. MBLB1776 Whole Genome Shotgun Sequencing.</title>
        <authorList>
            <person name="Hwang C.Y."/>
            <person name="Cho E.-S."/>
            <person name="Seo M.-J."/>
        </authorList>
    </citation>
    <scope>NUCLEOTIDE SEQUENCE [LARGE SCALE GENOMIC DNA]</scope>
    <source>
        <strain evidence="2 3">MBLB1776</strain>
    </source>
</reference>
<gene>
    <name evidence="2" type="ORF">MJA45_24540</name>
</gene>
<evidence type="ECO:0000313" key="2">
    <source>
        <dbReference type="EMBL" id="WNQ10753.1"/>
    </source>
</evidence>
<dbReference type="Gene3D" id="3.40.190.10">
    <property type="entry name" value="Periplasmic binding protein-like II"/>
    <property type="match status" value="2"/>
</dbReference>
<feature type="signal peptide" evidence="1">
    <location>
        <begin position="1"/>
        <end position="20"/>
    </location>
</feature>
<keyword evidence="1" id="KW-0732">Signal</keyword>
<dbReference type="PROSITE" id="PS51257">
    <property type="entry name" value="PROKAR_LIPOPROTEIN"/>
    <property type="match status" value="1"/>
</dbReference>
<dbReference type="Proteomes" id="UP001305702">
    <property type="component" value="Chromosome"/>
</dbReference>
<feature type="chain" id="PRO_5041742301" evidence="1">
    <location>
        <begin position="21"/>
        <end position="543"/>
    </location>
</feature>
<accession>A0AA96RF01</accession>
<sequence>MKTKSGVMTVTATVLLTALAAAGCSTGKDDQVKGEGKDPAKKPVISQTIYDRGTVPPEEGTIEKNRWTDWINENGPATVKFTAIPRWESQAKLNTLFASGSAPDLIFEFDTGYRNQLYNQKQLMPLDDLIAKHSTVYKKLLEENPVLKKIGTKPDGKLYEFGRILGLSTNHVLYVRQDWLQKLGLEVPKTTDDLYKVIKAFTEQDPDGNGKKDTYGYSLSFVTGMVTDAMFQNVTRVVENGTLIHDWERLKAATEFKKRMYDEGLIDKDFLADKNGEKAKQDFINGKLGFYGVNGGGGTPGMQILEAMRKNNPESKMIPIELPKGPFGQFSPVIQNPVQMTAVINATAKDPAAVVKYVDFLVSESTQKTLSKGLEGTHWKTGANGCPEVIVDKDRQKKELSWTGDFQMLNFSATWGKCSSYASTLDPSKPLEKEFLEIIDMAKKAYLDPARPIAEITSGEHMPTLPQDLQLIVTNATKTMTDTINKAIVSGSSYKVDQALADAKSTWEKSGGKQVDEWYTKWYAENKDKAFLKEDMYKMPKSQ</sequence>
<protein>
    <submittedName>
        <fullName evidence="2">Extracellular solute-binding protein</fullName>
    </submittedName>
</protein>
<dbReference type="PANTHER" id="PTHR43649">
    <property type="entry name" value="ARABINOSE-BINDING PROTEIN-RELATED"/>
    <property type="match status" value="1"/>
</dbReference>
<name>A0AA96RF01_9BACL</name>
<dbReference type="PANTHER" id="PTHR43649:SF12">
    <property type="entry name" value="DIACETYLCHITOBIOSE BINDING PROTEIN DASA"/>
    <property type="match status" value="1"/>
</dbReference>
<dbReference type="EMBL" id="CP130318">
    <property type="protein sequence ID" value="WNQ10753.1"/>
    <property type="molecule type" value="Genomic_DNA"/>
</dbReference>
<dbReference type="InterPro" id="IPR050490">
    <property type="entry name" value="Bact_solute-bd_prot1"/>
</dbReference>
<dbReference type="Pfam" id="PF01547">
    <property type="entry name" value="SBP_bac_1"/>
    <property type="match status" value="1"/>
</dbReference>
<proteinExistence type="predicted"/>
<evidence type="ECO:0000256" key="1">
    <source>
        <dbReference type="SAM" id="SignalP"/>
    </source>
</evidence>
<dbReference type="InterPro" id="IPR006059">
    <property type="entry name" value="SBP"/>
</dbReference>
<dbReference type="KEGG" id="paun:MJA45_24540"/>